<comment type="caution">
    <text evidence="1">The sequence shown here is derived from an EMBL/GenBank/DDBJ whole genome shotgun (WGS) entry which is preliminary data.</text>
</comment>
<dbReference type="EMBL" id="CALSDN010000006">
    <property type="protein sequence ID" value="CAH6721562.1"/>
    <property type="molecule type" value="Genomic_DNA"/>
</dbReference>
<evidence type="ECO:0000313" key="2">
    <source>
        <dbReference type="Proteomes" id="UP001152531"/>
    </source>
</evidence>
<protein>
    <submittedName>
        <fullName evidence="1">Uncharacterized protein</fullName>
    </submittedName>
</protein>
<gene>
    <name evidence="1" type="ORF">CLIB1444_06S05006</name>
</gene>
<evidence type="ECO:0000313" key="1">
    <source>
        <dbReference type="EMBL" id="CAH6721562.1"/>
    </source>
</evidence>
<keyword evidence="2" id="KW-1185">Reference proteome</keyword>
<accession>A0ACA9Y9Q6</accession>
<proteinExistence type="predicted"/>
<dbReference type="Proteomes" id="UP001152531">
    <property type="component" value="Unassembled WGS sequence"/>
</dbReference>
<name>A0ACA9Y9Q6_9ASCO</name>
<sequence length="1559" mass="180541">MTDLISDSETEELIPISSISADKVQKYLQQLNDDLKRQVSAKIEEKYRDVQVPKGDTENQDIERALSLMANNQAQTSRRGLRKRNFSSTHPYLADQAHWLGLASADYLNDIYEQNHDLETMLRLLNQQYLRNKQKYPNEERYKSKSFFKFLGVSHPNNDPHQNPHNTNQSSQYEAEGDDLRIGEPVYGPTNEQSDYGSDDSLVETHKPMFISDSDDSLVDVARQPLPPIQVQSDSEGTEEDSSDSEAYVRVGGRVRKEKSVLRGVLPESARRLDIYTTKKPHTTKRRLEPEKRKGLAVKKKSSHKTRFLNEGDLYNELFTNESDTSDHYIPFNEPVNVNEALTESSLFDSKYGAYFSDISDSEVEERDDFDMFESRKEPPIESSRDMTDVYDIAEDLPRQEGQQYPRMYDQKEINPDIVRSPRTKGATPKSSSKRKKTGTRSLGPRKMLKRKVFDKSGAQKSTRPRSIYKSGSSRSESTKSANSKSRSTSYRSGVLIHTTQEGDTAVVTEPTTIPQPPSKPSVSKETVKPHTLDPRHFYFHRNPVLSTTVFEAESDKKFVNFNRYNNLTRTPRDVQRSSMIDIDVSRLHNLSEGFYLFNLPPIISDLSFDTVNKPQSTKNSQTTLLKIAKFMNDDEFQGALSHISQSIKALIIWHLTVQESPSDMEWKYLRISLSTLVKRNIPRLGALAPYFLCLFFIFWKLEERYSFSRNTTVETEFLQFCGYYWKLLFARLGRELDEVVSIDTEDDFMFITQLLSYKKSLIWDSVATGVKDVDSTTFEPSEWLDGIFFVANKLDSKHYNWKCFYQLYERATLSSAQSSTFHKDFLDVCFLLNQRKSWPLEEKLIMKVYGTITKNKFFNFSDEGTKVTTMGRIYTFNDIPNSTFFERFMQLVYYFASSLDKPSSMKRLANKLLISSSYEYELSKESLAAYVNRFNFVILLSQVSDLNQTQLVTNLTKSIIDCGNVNVYQMTIRLLKGYSETMAAKISMVPGKRSSGHIPVTSFTLLLEKISQLTYTLTGSTHVLMELTSAVRKIFLVPGNGWQFFEMFNALDLRKFYDSISSKLIDLCLNVAEMVSLDFPEQSLHVEQSLRVEQSGCMEQTITKVTSFLNHQMGRFPMQNRVQEMRSVKVIEDSIKIWIKLSKTINANWNKILLQDFPYMGNSYSRDIFVLFLVNRILEFDFLDHHRETIIETILKQVSKLNPSAYVNETINSLRKYSYNMVNFKNQALNRNLSEIEVSTNKFQIVSSILTNVVDDPRMSEDTKSVILTNYVEFLNDEYDKYFMSPRFVDSCKRIIELLQSISQLSKDSEVFRELVNKLGITPVSSAHLMWKNMSEIDQLSMLHKNLVSSIIYKKDVVQTLKEFTGTSFHLIYHLMSIYLKGIIQNQPELWMLLCHLMDFLIGEMEKFKVDITDRDFGRILLMMTDMTSVYNSRSVSRFGNVLRNYQLKTMILTCKLLQVSFIAFDGYKDQSIILEIIQRQVIDYQLPNFQKLHELSRPFSHYIYYDISTTSKELSQLMEDGLNLPELEKYNPEHQFSQLNLIVNSLEFESETLPFDF</sequence>
<organism evidence="1 2">
    <name type="scientific">[Candida] jaroonii</name>
    <dbReference type="NCBI Taxonomy" id="467808"/>
    <lineage>
        <taxon>Eukaryota</taxon>
        <taxon>Fungi</taxon>
        <taxon>Dikarya</taxon>
        <taxon>Ascomycota</taxon>
        <taxon>Saccharomycotina</taxon>
        <taxon>Pichiomycetes</taxon>
        <taxon>Debaryomycetaceae</taxon>
        <taxon>Yamadazyma</taxon>
    </lineage>
</organism>
<reference evidence="1" key="1">
    <citation type="submission" date="2022-06" db="EMBL/GenBank/DDBJ databases">
        <authorList>
            <person name="Legras J.-L."/>
            <person name="Devillers H."/>
            <person name="Grondin C."/>
        </authorList>
    </citation>
    <scope>NUCLEOTIDE SEQUENCE</scope>
    <source>
        <strain evidence="1">CLIB 1444</strain>
    </source>
</reference>